<accession>A0A445EDP0</accession>
<dbReference type="AlphaFoldDB" id="A0A445EDP0"/>
<reference evidence="1 2" key="1">
    <citation type="submission" date="2019-01" db="EMBL/GenBank/DDBJ databases">
        <title>Sequencing of cultivated peanut Arachis hypogaea provides insights into genome evolution and oil improvement.</title>
        <authorList>
            <person name="Chen X."/>
        </authorList>
    </citation>
    <scope>NUCLEOTIDE SEQUENCE [LARGE SCALE GENOMIC DNA]</scope>
    <source>
        <strain evidence="2">cv. Fuhuasheng</strain>
        <tissue evidence="1">Leaves</tissue>
    </source>
</reference>
<dbReference type="EMBL" id="SDMP01000002">
    <property type="protein sequence ID" value="RYR73521.1"/>
    <property type="molecule type" value="Genomic_DNA"/>
</dbReference>
<evidence type="ECO:0000313" key="2">
    <source>
        <dbReference type="Proteomes" id="UP000289738"/>
    </source>
</evidence>
<keyword evidence="2" id="KW-1185">Reference proteome</keyword>
<proteinExistence type="predicted"/>
<gene>
    <name evidence="1" type="ORF">Ahy_A02g007898</name>
</gene>
<dbReference type="Proteomes" id="UP000289738">
    <property type="component" value="Chromosome A02"/>
</dbReference>
<evidence type="ECO:0000313" key="1">
    <source>
        <dbReference type="EMBL" id="RYR73521.1"/>
    </source>
</evidence>
<name>A0A445EDP0_ARAHY</name>
<comment type="caution">
    <text evidence="1">The sequence shown here is derived from an EMBL/GenBank/DDBJ whole genome shotgun (WGS) entry which is preliminary data.</text>
</comment>
<protein>
    <submittedName>
        <fullName evidence="1">Uncharacterized protein</fullName>
    </submittedName>
</protein>
<sequence length="219" mass="25607">MLNNKRRGKENYKAIIYRVGNNLNGWKSKCLSMAGRITLAQAVISPSVNFDMQHEKVQKMIEAKSSDSNLWKDLAKLWGTFQNLSVTFVGDRWVEKIDDTLKNFAQLNLDLNGLVWEWANDNEGWNKEKLKLYLPNDITVRVFAQPPPNNNTGKDRQGWGLSEDGDYSVARTYRALSNWPPPSTTNWRKLWQWKGPQKVKTILWRMMHNRLLTNQRRSR</sequence>
<organism evidence="1 2">
    <name type="scientific">Arachis hypogaea</name>
    <name type="common">Peanut</name>
    <dbReference type="NCBI Taxonomy" id="3818"/>
    <lineage>
        <taxon>Eukaryota</taxon>
        <taxon>Viridiplantae</taxon>
        <taxon>Streptophyta</taxon>
        <taxon>Embryophyta</taxon>
        <taxon>Tracheophyta</taxon>
        <taxon>Spermatophyta</taxon>
        <taxon>Magnoliopsida</taxon>
        <taxon>eudicotyledons</taxon>
        <taxon>Gunneridae</taxon>
        <taxon>Pentapetalae</taxon>
        <taxon>rosids</taxon>
        <taxon>fabids</taxon>
        <taxon>Fabales</taxon>
        <taxon>Fabaceae</taxon>
        <taxon>Papilionoideae</taxon>
        <taxon>50 kb inversion clade</taxon>
        <taxon>dalbergioids sensu lato</taxon>
        <taxon>Dalbergieae</taxon>
        <taxon>Pterocarpus clade</taxon>
        <taxon>Arachis</taxon>
    </lineage>
</organism>